<keyword evidence="10" id="KW-1133">Transmembrane helix</keyword>
<keyword evidence="8" id="KW-0418">Kinase</keyword>
<dbReference type="GO" id="GO:0004674">
    <property type="term" value="F:protein serine/threonine kinase activity"/>
    <property type="evidence" value="ECO:0007669"/>
    <property type="project" value="UniProtKB-KW"/>
</dbReference>
<evidence type="ECO:0000256" key="10">
    <source>
        <dbReference type="ARBA" id="ARBA00022989"/>
    </source>
</evidence>
<dbReference type="EnsemblPlants" id="EMT04983">
    <property type="protein sequence ID" value="EMT04983"/>
    <property type="gene ID" value="F775_00174"/>
</dbReference>
<dbReference type="GO" id="GO:0005524">
    <property type="term" value="F:ATP binding"/>
    <property type="evidence" value="ECO:0007669"/>
    <property type="project" value="UniProtKB-KW"/>
</dbReference>
<keyword evidence="6" id="KW-0677">Repeat</keyword>
<dbReference type="InterPro" id="IPR000719">
    <property type="entry name" value="Prot_kinase_dom"/>
</dbReference>
<dbReference type="InterPro" id="IPR020635">
    <property type="entry name" value="Tyr_kinase_cat_dom"/>
</dbReference>
<dbReference type="PANTHER" id="PTHR27002">
    <property type="entry name" value="RECEPTOR-LIKE SERINE/THREONINE-PROTEIN KINASE SD1-8"/>
    <property type="match status" value="1"/>
</dbReference>
<sequence length="362" mass="39984">MGNLEISTGNQNLAWDAAIKCPGQKKSTLFYDACLLRHSNVSFFGVANMSWLTGLCNAVNATQPELFKTQLGALMNNLSSRAAAPELKVETATELEDRTVSMEETMGSSESLLYDLSTLRAAIDNFSEENKLGEGGFGPVYKGILRDGQEIAVKRLSKNSKQGLVEMRNEVVLVAKLQHKNLVRLLGCCIQEEEMLLVYEFLFNRSLDKILFGRYLVLQTVILQVTFSFKSLDPARQQELTWGHRFRIIQGIGRGLLYLHEDSRQDWDVHSSVQFEGFGLRSGTVILYVGRVGLIRLNLATKEAVVVYHRSDTAYISQFATTALAAARICMGGATEADGAPIKKIDVEISSPTTDRSPCSAG</sequence>
<dbReference type="PROSITE" id="PS50011">
    <property type="entry name" value="PROTEIN_KINASE_DOM"/>
    <property type="match status" value="1"/>
</dbReference>
<evidence type="ECO:0000256" key="5">
    <source>
        <dbReference type="ARBA" id="ARBA00022729"/>
    </source>
</evidence>
<proteinExistence type="predicted"/>
<evidence type="ECO:0000256" key="9">
    <source>
        <dbReference type="ARBA" id="ARBA00022840"/>
    </source>
</evidence>
<dbReference type="ExpressionAtlas" id="M8BDZ1">
    <property type="expression patterns" value="baseline"/>
</dbReference>
<dbReference type="InterPro" id="IPR011009">
    <property type="entry name" value="Kinase-like_dom_sf"/>
</dbReference>
<keyword evidence="11" id="KW-0472">Membrane</keyword>
<evidence type="ECO:0000256" key="7">
    <source>
        <dbReference type="ARBA" id="ARBA00022741"/>
    </source>
</evidence>
<dbReference type="Pfam" id="PF24523">
    <property type="entry name" value="DUF7595"/>
    <property type="match status" value="1"/>
</dbReference>
<dbReference type="GO" id="GO:0005886">
    <property type="term" value="C:plasma membrane"/>
    <property type="evidence" value="ECO:0007669"/>
    <property type="project" value="TreeGrafter"/>
</dbReference>
<dbReference type="Gene3D" id="3.30.200.20">
    <property type="entry name" value="Phosphorylase Kinase, domain 1"/>
    <property type="match status" value="1"/>
</dbReference>
<keyword evidence="5" id="KW-0732">Signal</keyword>
<dbReference type="PANTHER" id="PTHR27002:SF1050">
    <property type="entry name" value="CYSTEINE-RICH RECEPTOR-LIKE PROTEIN KINASE 5"/>
    <property type="match status" value="1"/>
</dbReference>
<keyword evidence="4" id="KW-0812">Transmembrane</keyword>
<dbReference type="Pfam" id="PF07714">
    <property type="entry name" value="PK_Tyr_Ser-Thr"/>
    <property type="match status" value="1"/>
</dbReference>
<evidence type="ECO:0000256" key="11">
    <source>
        <dbReference type="ARBA" id="ARBA00023136"/>
    </source>
</evidence>
<evidence type="ECO:0000256" key="3">
    <source>
        <dbReference type="ARBA" id="ARBA00022679"/>
    </source>
</evidence>
<dbReference type="SUPFAM" id="SSF56112">
    <property type="entry name" value="Protein kinase-like (PK-like)"/>
    <property type="match status" value="1"/>
</dbReference>
<keyword evidence="7" id="KW-0547">Nucleotide-binding</keyword>
<evidence type="ECO:0000313" key="13">
    <source>
        <dbReference type="EnsemblPlants" id="EMT04983"/>
    </source>
</evidence>
<name>M8BDZ1_AEGTA</name>
<keyword evidence="12" id="KW-0325">Glycoprotein</keyword>
<evidence type="ECO:0000256" key="2">
    <source>
        <dbReference type="ARBA" id="ARBA00022527"/>
    </source>
</evidence>
<dbReference type="InterPro" id="IPR001245">
    <property type="entry name" value="Ser-Thr/Tyr_kinase_cat_dom"/>
</dbReference>
<dbReference type="GO" id="GO:0004713">
    <property type="term" value="F:protein tyrosine kinase activity"/>
    <property type="evidence" value="ECO:0007669"/>
    <property type="project" value="InterPro"/>
</dbReference>
<organism evidence="13">
    <name type="scientific">Aegilops tauschii</name>
    <name type="common">Tausch's goatgrass</name>
    <name type="synonym">Aegilops squarrosa</name>
    <dbReference type="NCBI Taxonomy" id="37682"/>
    <lineage>
        <taxon>Eukaryota</taxon>
        <taxon>Viridiplantae</taxon>
        <taxon>Streptophyta</taxon>
        <taxon>Embryophyta</taxon>
        <taxon>Tracheophyta</taxon>
        <taxon>Spermatophyta</taxon>
        <taxon>Magnoliopsida</taxon>
        <taxon>Liliopsida</taxon>
        <taxon>Poales</taxon>
        <taxon>Poaceae</taxon>
        <taxon>BOP clade</taxon>
        <taxon>Pooideae</taxon>
        <taxon>Triticodae</taxon>
        <taxon>Triticeae</taxon>
        <taxon>Triticinae</taxon>
        <taxon>Aegilops</taxon>
    </lineage>
</organism>
<evidence type="ECO:0000256" key="12">
    <source>
        <dbReference type="ARBA" id="ARBA00023180"/>
    </source>
</evidence>
<keyword evidence="3" id="KW-0808">Transferase</keyword>
<dbReference type="FunFam" id="3.30.200.20:FF:000142">
    <property type="entry name" value="Cysteine-rich receptor-like protein kinase 10"/>
    <property type="match status" value="1"/>
</dbReference>
<evidence type="ECO:0000256" key="6">
    <source>
        <dbReference type="ARBA" id="ARBA00022737"/>
    </source>
</evidence>
<dbReference type="AlphaFoldDB" id="M8BDZ1"/>
<evidence type="ECO:0000256" key="4">
    <source>
        <dbReference type="ARBA" id="ARBA00022692"/>
    </source>
</evidence>
<keyword evidence="9" id="KW-0067">ATP-binding</keyword>
<protein>
    <submittedName>
        <fullName evidence="13">Cysteine-rich receptor-like protein kinase 11</fullName>
    </submittedName>
</protein>
<dbReference type="InterPro" id="IPR056016">
    <property type="entry name" value="DUF7595"/>
</dbReference>
<evidence type="ECO:0000256" key="8">
    <source>
        <dbReference type="ARBA" id="ARBA00022777"/>
    </source>
</evidence>
<evidence type="ECO:0000256" key="1">
    <source>
        <dbReference type="ARBA" id="ARBA00004167"/>
    </source>
</evidence>
<accession>M8BDZ1</accession>
<keyword evidence="2" id="KW-0723">Serine/threonine-protein kinase</keyword>
<dbReference type="SMART" id="SM00219">
    <property type="entry name" value="TyrKc"/>
    <property type="match status" value="1"/>
</dbReference>
<comment type="subcellular location">
    <subcellularLocation>
        <location evidence="1">Membrane</location>
        <topology evidence="1">Single-pass membrane protein</topology>
    </subcellularLocation>
</comment>
<reference evidence="13" key="1">
    <citation type="submission" date="2015-06" db="UniProtKB">
        <authorList>
            <consortium name="EnsemblPlants"/>
        </authorList>
    </citation>
    <scope>IDENTIFICATION</scope>
</reference>